<organism evidence="10 11">
    <name type="scientific">Micromonospora peucetia</name>
    <dbReference type="NCBI Taxonomy" id="47871"/>
    <lineage>
        <taxon>Bacteria</taxon>
        <taxon>Bacillati</taxon>
        <taxon>Actinomycetota</taxon>
        <taxon>Actinomycetes</taxon>
        <taxon>Micromonosporales</taxon>
        <taxon>Micromonosporaceae</taxon>
        <taxon>Micromonospora</taxon>
    </lineage>
</organism>
<dbReference type="STRING" id="47871.GA0070608_0159"/>
<dbReference type="Pfam" id="PF07690">
    <property type="entry name" value="MFS_1"/>
    <property type="match status" value="1"/>
</dbReference>
<feature type="transmembrane region" description="Helical" evidence="8">
    <location>
        <begin position="145"/>
        <end position="164"/>
    </location>
</feature>
<evidence type="ECO:0000259" key="9">
    <source>
        <dbReference type="PROSITE" id="PS50850"/>
    </source>
</evidence>
<evidence type="ECO:0000256" key="5">
    <source>
        <dbReference type="ARBA" id="ARBA00022989"/>
    </source>
</evidence>
<keyword evidence="6 8" id="KW-0472">Membrane</keyword>
<dbReference type="RefSeq" id="WP_091619890.1">
    <property type="nucleotide sequence ID" value="NZ_FMIC01000002.1"/>
</dbReference>
<protein>
    <submittedName>
        <fullName evidence="10">MFS transporter, DHA2 family, multidrug resistance protein</fullName>
    </submittedName>
</protein>
<dbReference type="PANTHER" id="PTHR42718">
    <property type="entry name" value="MAJOR FACILITATOR SUPERFAMILY MULTIDRUG TRANSPORTER MFSC"/>
    <property type="match status" value="1"/>
</dbReference>
<feature type="transmembrane region" description="Helical" evidence="8">
    <location>
        <begin position="206"/>
        <end position="225"/>
    </location>
</feature>
<dbReference type="AlphaFoldDB" id="A0A1C6TZ52"/>
<accession>A0A1C6TZ52</accession>
<evidence type="ECO:0000256" key="8">
    <source>
        <dbReference type="SAM" id="Phobius"/>
    </source>
</evidence>
<feature type="transmembrane region" description="Helical" evidence="8">
    <location>
        <begin position="56"/>
        <end position="74"/>
    </location>
</feature>
<proteinExistence type="predicted"/>
<dbReference type="Gene3D" id="1.20.1250.20">
    <property type="entry name" value="MFS general substrate transporter like domains"/>
    <property type="match status" value="1"/>
</dbReference>
<dbReference type="SUPFAM" id="SSF103473">
    <property type="entry name" value="MFS general substrate transporter"/>
    <property type="match status" value="1"/>
</dbReference>
<dbReference type="Proteomes" id="UP000199343">
    <property type="component" value="Unassembled WGS sequence"/>
</dbReference>
<feature type="region of interest" description="Disordered" evidence="7">
    <location>
        <begin position="509"/>
        <end position="530"/>
    </location>
</feature>
<feature type="transmembrane region" description="Helical" evidence="8">
    <location>
        <begin position="86"/>
        <end position="105"/>
    </location>
</feature>
<sequence>MSSDALETDTRKAGAREWLGLAVLALPTLLIALDQSVLYLALPHLAEELNPTGTELLWIIDIYGFMIAGFLVAMGRLGDRVGRRKLLMIGAAAVGVTSVLAAYSGSAEQLIVSRALLGIAAATLMPSTLALINNIFHDPYQRGRAIAAWAGCFMGGTALGPVIGGTLLEFFWWGSAFLLGVPVMVALLIVAPVVLPEYKDRNAGPLDLPSVVLSLASILLIIHGLKELARHGVEPTPAATLVVGVAVGAVFVWRQRKLADPLLDLDLFRVGTFTAALLILLVSMIGTGGGYLFITGFLQMVERLSPLEAGLWMLPAAIASIIASQLAPIFARRYRPGSVIGVSLLIGTIGYLVLALVTPGGRPMLIAGFVIVFISVGTVGALGTNLVVGSAPPERGGSAAALSSIGGDLGTALGVAMLGSLGAAVYRGSVEVPDGTPTAAARAAEESMESAVTVAQDLPANAAAELLSAAGTAYTNGLNVIGLACAVIAAISATIAFTILRRNRDAVVPGEASTPAGKASAATEGSLSAT</sequence>
<feature type="transmembrane region" description="Helical" evidence="8">
    <location>
        <begin position="400"/>
        <end position="426"/>
    </location>
</feature>
<feature type="transmembrane region" description="Helical" evidence="8">
    <location>
        <begin position="480"/>
        <end position="500"/>
    </location>
</feature>
<dbReference type="InterPro" id="IPR036259">
    <property type="entry name" value="MFS_trans_sf"/>
</dbReference>
<keyword evidence="3" id="KW-1003">Cell membrane</keyword>
<dbReference type="CDD" id="cd17321">
    <property type="entry name" value="MFS_MMR_MDR_like"/>
    <property type="match status" value="1"/>
</dbReference>
<feature type="transmembrane region" description="Helical" evidence="8">
    <location>
        <begin position="275"/>
        <end position="298"/>
    </location>
</feature>
<evidence type="ECO:0000256" key="2">
    <source>
        <dbReference type="ARBA" id="ARBA00022448"/>
    </source>
</evidence>
<feature type="transmembrane region" description="Helical" evidence="8">
    <location>
        <begin position="338"/>
        <end position="358"/>
    </location>
</feature>
<feature type="domain" description="Major facilitator superfamily (MFS) profile" evidence="9">
    <location>
        <begin position="20"/>
        <end position="504"/>
    </location>
</feature>
<evidence type="ECO:0000313" key="11">
    <source>
        <dbReference type="Proteomes" id="UP000199343"/>
    </source>
</evidence>
<reference evidence="10 11" key="1">
    <citation type="submission" date="2016-06" db="EMBL/GenBank/DDBJ databases">
        <authorList>
            <person name="Kjaerup R.B."/>
            <person name="Dalgaard T.S."/>
            <person name="Juul-Madsen H.R."/>
        </authorList>
    </citation>
    <scope>NUCLEOTIDE SEQUENCE [LARGE SCALE GENOMIC DNA]</scope>
    <source>
        <strain evidence="10 11">DSM 43363</strain>
    </source>
</reference>
<dbReference type="InterPro" id="IPR011701">
    <property type="entry name" value="MFS"/>
</dbReference>
<dbReference type="InterPro" id="IPR020846">
    <property type="entry name" value="MFS_dom"/>
</dbReference>
<feature type="transmembrane region" description="Helical" evidence="8">
    <location>
        <begin position="170"/>
        <end position="194"/>
    </location>
</feature>
<dbReference type="OrthoDB" id="9781469at2"/>
<evidence type="ECO:0000256" key="3">
    <source>
        <dbReference type="ARBA" id="ARBA00022475"/>
    </source>
</evidence>
<evidence type="ECO:0000256" key="1">
    <source>
        <dbReference type="ARBA" id="ARBA00004651"/>
    </source>
</evidence>
<evidence type="ECO:0000256" key="6">
    <source>
        <dbReference type="ARBA" id="ARBA00023136"/>
    </source>
</evidence>
<dbReference type="PANTHER" id="PTHR42718:SF47">
    <property type="entry name" value="METHYL VIOLOGEN RESISTANCE PROTEIN SMVA"/>
    <property type="match status" value="1"/>
</dbReference>
<evidence type="ECO:0000256" key="4">
    <source>
        <dbReference type="ARBA" id="ARBA00022692"/>
    </source>
</evidence>
<evidence type="ECO:0000256" key="7">
    <source>
        <dbReference type="SAM" id="MobiDB-lite"/>
    </source>
</evidence>
<feature type="transmembrane region" description="Helical" evidence="8">
    <location>
        <begin position="310"/>
        <end position="331"/>
    </location>
</feature>
<keyword evidence="2" id="KW-0813">Transport</keyword>
<feature type="transmembrane region" description="Helical" evidence="8">
    <location>
        <begin position="364"/>
        <end position="388"/>
    </location>
</feature>
<dbReference type="GO" id="GO:0022857">
    <property type="term" value="F:transmembrane transporter activity"/>
    <property type="evidence" value="ECO:0007669"/>
    <property type="project" value="InterPro"/>
</dbReference>
<comment type="subcellular location">
    <subcellularLocation>
        <location evidence="1">Cell membrane</location>
        <topology evidence="1">Multi-pass membrane protein</topology>
    </subcellularLocation>
</comment>
<gene>
    <name evidence="10" type="ORF">GA0070608_0159</name>
</gene>
<name>A0A1C6TZ52_9ACTN</name>
<feature type="transmembrane region" description="Helical" evidence="8">
    <location>
        <begin position="21"/>
        <end position="41"/>
    </location>
</feature>
<dbReference type="GO" id="GO:0005886">
    <property type="term" value="C:plasma membrane"/>
    <property type="evidence" value="ECO:0007669"/>
    <property type="project" value="UniProtKB-SubCell"/>
</dbReference>
<keyword evidence="5 8" id="KW-1133">Transmembrane helix</keyword>
<feature type="transmembrane region" description="Helical" evidence="8">
    <location>
        <begin position="237"/>
        <end position="254"/>
    </location>
</feature>
<keyword evidence="4 8" id="KW-0812">Transmembrane</keyword>
<dbReference type="EMBL" id="FMIC01000002">
    <property type="protein sequence ID" value="SCL47054.1"/>
    <property type="molecule type" value="Genomic_DNA"/>
</dbReference>
<dbReference type="PROSITE" id="PS50850">
    <property type="entry name" value="MFS"/>
    <property type="match status" value="1"/>
</dbReference>
<feature type="transmembrane region" description="Helical" evidence="8">
    <location>
        <begin position="111"/>
        <end position="133"/>
    </location>
</feature>
<evidence type="ECO:0000313" key="10">
    <source>
        <dbReference type="EMBL" id="SCL47054.1"/>
    </source>
</evidence>